<organism evidence="17 18">
    <name type="scientific">Pseudomonas viridiflava</name>
    <name type="common">Phytomonas viridiflava</name>
    <dbReference type="NCBI Taxonomy" id="33069"/>
    <lineage>
        <taxon>Bacteria</taxon>
        <taxon>Pseudomonadati</taxon>
        <taxon>Pseudomonadota</taxon>
        <taxon>Gammaproteobacteria</taxon>
        <taxon>Pseudomonadales</taxon>
        <taxon>Pseudomonadaceae</taxon>
        <taxon>Pseudomonas</taxon>
    </lineage>
</organism>
<evidence type="ECO:0000256" key="4">
    <source>
        <dbReference type="ARBA" id="ARBA00023002"/>
    </source>
</evidence>
<feature type="domain" description="Glycerol-3-phosphate dehydrogenase NAD-dependent N-terminal" evidence="15">
    <location>
        <begin position="114"/>
        <end position="267"/>
    </location>
</feature>
<dbReference type="GO" id="GO:0051287">
    <property type="term" value="F:NAD binding"/>
    <property type="evidence" value="ECO:0007669"/>
    <property type="project" value="InterPro"/>
</dbReference>
<feature type="binding site" evidence="13">
    <location>
        <position position="122"/>
    </location>
    <ligand>
        <name>NADPH</name>
        <dbReference type="ChEBI" id="CHEBI:57783"/>
    </ligand>
</feature>
<dbReference type="InterPro" id="IPR008927">
    <property type="entry name" value="6-PGluconate_DH-like_C_sf"/>
</dbReference>
<evidence type="ECO:0000256" key="5">
    <source>
        <dbReference type="ARBA" id="ARBA00023027"/>
    </source>
</evidence>
<feature type="binding site" evidence="13">
    <location>
        <position position="386"/>
    </location>
    <ligand>
        <name>NADPH</name>
        <dbReference type="ChEBI" id="CHEBI:57783"/>
    </ligand>
</feature>
<comment type="subcellular location">
    <subcellularLocation>
        <location evidence="13">Cytoplasm</location>
    </subcellularLocation>
</comment>
<comment type="similarity">
    <text evidence="1 13 14">Belongs to the NAD-dependent glycerol-3-phosphate dehydrogenase family.</text>
</comment>
<feature type="binding site" evidence="13">
    <location>
        <position position="388"/>
    </location>
    <ligand>
        <name>NADPH</name>
        <dbReference type="ChEBI" id="CHEBI:57783"/>
    </ligand>
</feature>
<dbReference type="Pfam" id="PF07479">
    <property type="entry name" value="NAD_Gly3P_dh_C"/>
    <property type="match status" value="1"/>
</dbReference>
<feature type="binding site" evidence="13">
    <location>
        <position position="247"/>
    </location>
    <ligand>
        <name>NADPH</name>
        <dbReference type="ChEBI" id="CHEBI:57783"/>
    </ligand>
</feature>
<comment type="catalytic activity">
    <reaction evidence="9">
        <text>sn-glycerol 3-phosphate + NADP(+) = dihydroxyacetone phosphate + NADPH + H(+)</text>
        <dbReference type="Rhea" id="RHEA:11096"/>
        <dbReference type="ChEBI" id="CHEBI:15378"/>
        <dbReference type="ChEBI" id="CHEBI:57597"/>
        <dbReference type="ChEBI" id="CHEBI:57642"/>
        <dbReference type="ChEBI" id="CHEBI:57783"/>
        <dbReference type="ChEBI" id="CHEBI:58349"/>
        <dbReference type="EC" id="1.1.1.94"/>
    </reaction>
    <physiologicalReaction direction="right-to-left" evidence="9">
        <dbReference type="Rhea" id="RHEA:11098"/>
    </physiologicalReaction>
</comment>
<sequence>MRVLISQCRNFIGCVPCAQCFALVTRLMRPCLFARWSRPGPAVQRSAGCRDNSCCARMLTEIARVSSELVVAGSPCMRDRSALLLADTAALRIMLASPLEWLWMDSFMTTQQPVAVLGGGSFGTAIANLLAENGHQVLQWMRDPEQAQAIRVNRENPRYLKGIKVRPEVEPVTDITAALEACELIFVALPSSALRAVLSPHVERLNGKMLVSLTKGIEAQSFKLMSQILEEIVPQARIGVLSGPNLAREIAEHALTATVVASEDEALCQQVQAALHGRTFRVYASNDRFGVELGGALKNVYAIIAGMAVALEMGENTKSMLITRALAEMTRFAVSQGANPMTFLGLAGVGDLIVTCSSPKSRNYQVGFALGQGLTLEEAVTRLGEVAEGVNTLKVLKVKAQEVQVYMPLVAGLHAILFEGRTLSQVIEALMRAEPKTDVDFISITGFN</sequence>
<dbReference type="AlphaFoldDB" id="A0A3M4IPE3"/>
<evidence type="ECO:0000256" key="14">
    <source>
        <dbReference type="RuleBase" id="RU000437"/>
    </source>
</evidence>
<dbReference type="PRINTS" id="PR00077">
    <property type="entry name" value="GPDHDRGNASE"/>
</dbReference>
<evidence type="ECO:0000256" key="9">
    <source>
        <dbReference type="ARBA" id="ARBA00052716"/>
    </source>
</evidence>
<dbReference type="InterPro" id="IPR006109">
    <property type="entry name" value="G3P_DH_NAD-dep_C"/>
</dbReference>
<evidence type="ECO:0000259" key="15">
    <source>
        <dbReference type="Pfam" id="PF01210"/>
    </source>
</evidence>
<evidence type="ECO:0000256" key="1">
    <source>
        <dbReference type="ARBA" id="ARBA00011009"/>
    </source>
</evidence>
<comment type="pathway">
    <text evidence="13">Membrane lipid metabolism; glycerophospholipid metabolism.</text>
</comment>
<accession>A0A3M4IPE3</accession>
<evidence type="ECO:0000313" key="18">
    <source>
        <dbReference type="Proteomes" id="UP000271866"/>
    </source>
</evidence>
<dbReference type="GO" id="GO:0141152">
    <property type="term" value="F:glycerol-3-phosphate dehydrogenase (NAD+) activity"/>
    <property type="evidence" value="ECO:0007669"/>
    <property type="project" value="RHEA"/>
</dbReference>
<feature type="binding site" evidence="13">
    <location>
        <position position="215"/>
    </location>
    <ligand>
        <name>NADPH</name>
        <dbReference type="ChEBI" id="CHEBI:57783"/>
    </ligand>
</feature>
<feature type="binding site" evidence="13">
    <location>
        <position position="142"/>
    </location>
    <ligand>
        <name>NADPH</name>
        <dbReference type="ChEBI" id="CHEBI:57783"/>
    </ligand>
</feature>
<dbReference type="EC" id="1.1.1.94" evidence="10 13"/>
<feature type="binding site" evidence="13">
    <location>
        <position position="243"/>
    </location>
    <ligand>
        <name>sn-glycerol 3-phosphate</name>
        <dbReference type="ChEBI" id="CHEBI:57597"/>
    </ligand>
</feature>
<dbReference type="Pfam" id="PF01210">
    <property type="entry name" value="NAD_Gly3P_dh_N"/>
    <property type="match status" value="1"/>
</dbReference>
<feature type="binding site" evidence="13">
    <location>
        <position position="362"/>
    </location>
    <ligand>
        <name>sn-glycerol 3-phosphate</name>
        <dbReference type="ChEBI" id="CHEBI:57597"/>
    </ligand>
</feature>
<dbReference type="GO" id="GO:0046168">
    <property type="term" value="P:glycerol-3-phosphate catabolic process"/>
    <property type="evidence" value="ECO:0007669"/>
    <property type="project" value="InterPro"/>
</dbReference>
<dbReference type="EMBL" id="RBRK01000154">
    <property type="protein sequence ID" value="RMQ70758.1"/>
    <property type="molecule type" value="Genomic_DNA"/>
</dbReference>
<evidence type="ECO:0000256" key="13">
    <source>
        <dbReference type="HAMAP-Rule" id="MF_00394"/>
    </source>
</evidence>
<dbReference type="UniPathway" id="UPA00940"/>
<feature type="binding site" evidence="13">
    <location>
        <position position="159"/>
    </location>
    <ligand>
        <name>NADPH</name>
        <dbReference type="ChEBI" id="CHEBI:57783"/>
    </ligand>
</feature>
<dbReference type="FunFam" id="3.40.50.720:FF:000019">
    <property type="entry name" value="Glycerol-3-phosphate dehydrogenase [NAD(P)+]"/>
    <property type="match status" value="1"/>
</dbReference>
<feature type="binding site" evidence="13">
    <location>
        <position position="121"/>
    </location>
    <ligand>
        <name>NADPH</name>
        <dbReference type="ChEBI" id="CHEBI:57783"/>
    </ligand>
</feature>
<dbReference type="Proteomes" id="UP000271866">
    <property type="component" value="Unassembled WGS sequence"/>
</dbReference>
<dbReference type="GO" id="GO:0005975">
    <property type="term" value="P:carbohydrate metabolic process"/>
    <property type="evidence" value="ECO:0007669"/>
    <property type="project" value="InterPro"/>
</dbReference>
<keyword evidence="3 13" id="KW-0521">NADP</keyword>
<dbReference type="HAMAP" id="MF_00394">
    <property type="entry name" value="NAD_Glyc3P_dehydrog"/>
    <property type="match status" value="1"/>
</dbReference>
<feature type="domain" description="Glycerol-3-phosphate dehydrogenase NAD-dependent C-terminal" evidence="16">
    <location>
        <begin position="287"/>
        <end position="428"/>
    </location>
</feature>
<dbReference type="InterPro" id="IPR013328">
    <property type="entry name" value="6PGD_dom2"/>
</dbReference>
<dbReference type="Gene3D" id="3.40.50.720">
    <property type="entry name" value="NAD(P)-binding Rossmann-like Domain"/>
    <property type="match status" value="1"/>
</dbReference>
<keyword evidence="7 13" id="KW-0594">Phospholipid biosynthesis</keyword>
<dbReference type="SUPFAM" id="SSF51735">
    <property type="entry name" value="NAD(P)-binding Rossmann-fold domains"/>
    <property type="match status" value="1"/>
</dbReference>
<dbReference type="PANTHER" id="PTHR11728:SF1">
    <property type="entry name" value="GLYCEROL-3-PHOSPHATE DEHYDROGENASE [NAD(+)] 2, CHLOROPLASTIC"/>
    <property type="match status" value="1"/>
</dbReference>
<dbReference type="FunFam" id="1.10.1040.10:FF:000001">
    <property type="entry name" value="Glycerol-3-phosphate dehydrogenase [NAD(P)+]"/>
    <property type="match status" value="1"/>
</dbReference>
<comment type="caution">
    <text evidence="17">The sequence shown here is derived from an EMBL/GenBank/DDBJ whole genome shotgun (WGS) entry which is preliminary data.</text>
</comment>
<name>A0A3M4IPE3_PSEVI</name>
<dbReference type="SUPFAM" id="SSF48179">
    <property type="entry name" value="6-phosphogluconate dehydrogenase C-terminal domain-like"/>
    <property type="match status" value="1"/>
</dbReference>
<comment type="caution">
    <text evidence="13">Lacks conserved residue(s) required for the propagation of feature annotation.</text>
</comment>
<dbReference type="GO" id="GO:0046474">
    <property type="term" value="P:glycerophospholipid biosynthetic process"/>
    <property type="evidence" value="ECO:0007669"/>
    <property type="project" value="TreeGrafter"/>
</dbReference>
<dbReference type="NCBIfam" id="NF000946">
    <property type="entry name" value="PRK00094.2-4"/>
    <property type="match status" value="1"/>
</dbReference>
<feature type="active site" description="Proton acceptor" evidence="13">
    <location>
        <position position="298"/>
    </location>
</feature>
<dbReference type="PROSITE" id="PS00957">
    <property type="entry name" value="NAD_G3PDH"/>
    <property type="match status" value="1"/>
</dbReference>
<feature type="binding site" evidence="13">
    <location>
        <position position="298"/>
    </location>
    <ligand>
        <name>sn-glycerol 3-phosphate</name>
        <dbReference type="ChEBI" id="CHEBI:57597"/>
    </ligand>
</feature>
<feature type="binding site" evidence="13">
    <location>
        <position position="363"/>
    </location>
    <ligand>
        <name>sn-glycerol 3-phosphate</name>
        <dbReference type="ChEBI" id="CHEBI:57597"/>
    </ligand>
</feature>
<evidence type="ECO:0000256" key="6">
    <source>
        <dbReference type="ARBA" id="ARBA00023098"/>
    </source>
</evidence>
<keyword evidence="5 13" id="KW-0520">NAD</keyword>
<evidence type="ECO:0000256" key="12">
    <source>
        <dbReference type="ARBA" id="ARBA00080511"/>
    </source>
</evidence>
<keyword evidence="13" id="KW-0547">Nucleotide-binding</keyword>
<reference evidence="17 18" key="1">
    <citation type="submission" date="2018-08" db="EMBL/GenBank/DDBJ databases">
        <title>Recombination of ecologically and evolutionarily significant loci maintains genetic cohesion in the Pseudomonas syringae species complex.</title>
        <authorList>
            <person name="Dillon M."/>
            <person name="Thakur S."/>
            <person name="Almeida R.N.D."/>
            <person name="Weir B.S."/>
            <person name="Guttman D.S."/>
        </authorList>
    </citation>
    <scope>NUCLEOTIDE SEQUENCE [LARGE SCALE GENOMIC DNA]</scope>
    <source>
        <strain evidence="17 18">ICMP 11296</strain>
    </source>
</reference>
<evidence type="ECO:0000259" key="16">
    <source>
        <dbReference type="Pfam" id="PF07479"/>
    </source>
</evidence>
<keyword evidence="4 13" id="KW-0560">Oxidoreductase</keyword>
<feature type="binding site" evidence="13">
    <location>
        <position position="362"/>
    </location>
    <ligand>
        <name>NADPH</name>
        <dbReference type="ChEBI" id="CHEBI:57783"/>
    </ligand>
</feature>
<keyword evidence="8 13" id="KW-1208">Phospholipid metabolism</keyword>
<feature type="binding site" evidence="13">
    <location>
        <position position="361"/>
    </location>
    <ligand>
        <name>sn-glycerol 3-phosphate</name>
        <dbReference type="ChEBI" id="CHEBI:57597"/>
    </ligand>
</feature>
<evidence type="ECO:0000256" key="11">
    <source>
        <dbReference type="ARBA" id="ARBA00069372"/>
    </source>
</evidence>
<dbReference type="GO" id="GO:0005829">
    <property type="term" value="C:cytosol"/>
    <property type="evidence" value="ECO:0007669"/>
    <property type="project" value="TreeGrafter"/>
</dbReference>
<evidence type="ECO:0000256" key="8">
    <source>
        <dbReference type="ARBA" id="ARBA00023264"/>
    </source>
</evidence>
<dbReference type="InterPro" id="IPR011128">
    <property type="entry name" value="G3P_DH_NAD-dep_N"/>
</dbReference>
<comment type="function">
    <text evidence="13">Catalyzes the reduction of the glycolytic intermediate dihydroxyacetone phosphate (DHAP) to sn-glycerol 3-phosphate (G3P), the key precursor for phospholipid synthesis.</text>
</comment>
<keyword evidence="6 13" id="KW-0443">Lipid metabolism</keyword>
<keyword evidence="2 13" id="KW-0444">Lipid biosynthesis</keyword>
<keyword evidence="13" id="KW-0963">Cytoplasm</keyword>
<dbReference type="InterPro" id="IPR006168">
    <property type="entry name" value="G3P_DH_NAD-dep"/>
</dbReference>
<evidence type="ECO:0000256" key="10">
    <source>
        <dbReference type="ARBA" id="ARBA00066687"/>
    </source>
</evidence>
<evidence type="ECO:0000313" key="17">
    <source>
        <dbReference type="EMBL" id="RMQ70758.1"/>
    </source>
</evidence>
<dbReference type="PANTHER" id="PTHR11728">
    <property type="entry name" value="GLYCEROL-3-PHOSPHATE DEHYDROGENASE"/>
    <property type="match status" value="1"/>
</dbReference>
<dbReference type="STRING" id="33069.AO065_01025"/>
<dbReference type="GO" id="GO:0046167">
    <property type="term" value="P:glycerol-3-phosphate biosynthetic process"/>
    <property type="evidence" value="ECO:0007669"/>
    <property type="project" value="UniProtKB-UniRule"/>
</dbReference>
<dbReference type="InterPro" id="IPR036291">
    <property type="entry name" value="NAD(P)-bd_dom_sf"/>
</dbReference>
<dbReference type="NCBIfam" id="NF000940">
    <property type="entry name" value="PRK00094.1-2"/>
    <property type="match status" value="1"/>
</dbReference>
<dbReference type="NCBIfam" id="NF000942">
    <property type="entry name" value="PRK00094.1-4"/>
    <property type="match status" value="1"/>
</dbReference>
<dbReference type="Gene3D" id="1.10.1040.10">
    <property type="entry name" value="N-(1-d-carboxylethyl)-l-norvaline Dehydrogenase, domain 2"/>
    <property type="match status" value="1"/>
</dbReference>
<feature type="binding site" evidence="13">
    <location>
        <position position="351"/>
    </location>
    <ligand>
        <name>sn-glycerol 3-phosphate</name>
        <dbReference type="ChEBI" id="CHEBI:57597"/>
    </ligand>
</feature>
<feature type="binding site" evidence="13">
    <location>
        <position position="215"/>
    </location>
    <ligand>
        <name>sn-glycerol 3-phosphate</name>
        <dbReference type="ChEBI" id="CHEBI:57597"/>
    </ligand>
</feature>
<evidence type="ECO:0000256" key="3">
    <source>
        <dbReference type="ARBA" id="ARBA00022857"/>
    </source>
</evidence>
<proteinExistence type="inferred from homology"/>
<evidence type="ECO:0000256" key="7">
    <source>
        <dbReference type="ARBA" id="ARBA00023209"/>
    </source>
</evidence>
<dbReference type="GO" id="GO:0141153">
    <property type="term" value="F:glycerol-3-phosphate dehydrogenase (NADP+) activity"/>
    <property type="evidence" value="ECO:0007669"/>
    <property type="project" value="RHEA"/>
</dbReference>
<evidence type="ECO:0000256" key="2">
    <source>
        <dbReference type="ARBA" id="ARBA00022516"/>
    </source>
</evidence>
<gene>
    <name evidence="13" type="primary">gpsA</name>
    <name evidence="17" type="ORF">ALP98_02606</name>
</gene>
<protein>
    <recommendedName>
        <fullName evidence="11 13">Glycerol-3-phosphate dehydrogenase [NAD(P)+]</fullName>
        <ecNumber evidence="10 13">1.1.1.94</ecNumber>
    </recommendedName>
    <alternativeName>
        <fullName evidence="13">NAD(P)(+)-dependent glycerol-3-phosphate dehydrogenase</fullName>
    </alternativeName>
    <alternativeName>
        <fullName evidence="12 13">NAD(P)H-dependent dihydroxyacetone-phosphate reductase</fullName>
    </alternativeName>
</protein>
<comment type="catalytic activity">
    <reaction evidence="13">
        <text>sn-glycerol 3-phosphate + NAD(+) = dihydroxyacetone phosphate + NADH + H(+)</text>
        <dbReference type="Rhea" id="RHEA:11092"/>
        <dbReference type="ChEBI" id="CHEBI:15378"/>
        <dbReference type="ChEBI" id="CHEBI:57540"/>
        <dbReference type="ChEBI" id="CHEBI:57597"/>
        <dbReference type="ChEBI" id="CHEBI:57642"/>
        <dbReference type="ChEBI" id="CHEBI:57945"/>
        <dbReference type="EC" id="1.1.1.94"/>
    </reaction>
</comment>